<dbReference type="InterPro" id="IPR012337">
    <property type="entry name" value="RNaseH-like_sf"/>
</dbReference>
<keyword evidence="3" id="KW-1185">Reference proteome</keyword>
<dbReference type="PROSITE" id="PS50994">
    <property type="entry name" value="INTEGRASE"/>
    <property type="match status" value="1"/>
</dbReference>
<feature type="domain" description="Integrase catalytic" evidence="1">
    <location>
        <begin position="121"/>
        <end position="213"/>
    </location>
</feature>
<dbReference type="AlphaFoldDB" id="A0AAD4Z6A2"/>
<reference evidence="2 3" key="1">
    <citation type="journal article" date="2022" name="G3 (Bethesda)">
        <title>Whole-genome sequence and methylome profiling of the almond [Prunus dulcis (Mill.) D.A. Webb] cultivar 'Nonpareil'.</title>
        <authorList>
            <person name="D'Amico-Willman K.M."/>
            <person name="Ouma W.Z."/>
            <person name="Meulia T."/>
            <person name="Sideli G.M."/>
            <person name="Gradziel T.M."/>
            <person name="Fresnedo-Ramirez J."/>
        </authorList>
    </citation>
    <scope>NUCLEOTIDE SEQUENCE [LARGE SCALE GENOMIC DNA]</scope>
    <source>
        <strain evidence="2">Clone GOH B32 T37-40</strain>
    </source>
</reference>
<dbReference type="PANTHER" id="PTHR42648">
    <property type="entry name" value="TRANSPOSASE, PUTATIVE-RELATED"/>
    <property type="match status" value="1"/>
</dbReference>
<evidence type="ECO:0000313" key="2">
    <source>
        <dbReference type="EMBL" id="KAI5335212.1"/>
    </source>
</evidence>
<dbReference type="Proteomes" id="UP001054821">
    <property type="component" value="Chromosome 4"/>
</dbReference>
<protein>
    <recommendedName>
        <fullName evidence="1">Integrase catalytic domain-containing protein</fullName>
    </recommendedName>
</protein>
<organism evidence="2 3">
    <name type="scientific">Prunus dulcis</name>
    <name type="common">Almond</name>
    <name type="synonym">Amygdalus dulcis</name>
    <dbReference type="NCBI Taxonomy" id="3755"/>
    <lineage>
        <taxon>Eukaryota</taxon>
        <taxon>Viridiplantae</taxon>
        <taxon>Streptophyta</taxon>
        <taxon>Embryophyta</taxon>
        <taxon>Tracheophyta</taxon>
        <taxon>Spermatophyta</taxon>
        <taxon>Magnoliopsida</taxon>
        <taxon>eudicotyledons</taxon>
        <taxon>Gunneridae</taxon>
        <taxon>Pentapetalae</taxon>
        <taxon>rosids</taxon>
        <taxon>fabids</taxon>
        <taxon>Rosales</taxon>
        <taxon>Rosaceae</taxon>
        <taxon>Amygdaloideae</taxon>
        <taxon>Amygdaleae</taxon>
        <taxon>Prunus</taxon>
    </lineage>
</organism>
<proteinExistence type="predicted"/>
<accession>A0AAD4Z6A2</accession>
<gene>
    <name evidence="2" type="ORF">L3X38_025345</name>
</gene>
<dbReference type="EMBL" id="JAJFAZ020000004">
    <property type="protein sequence ID" value="KAI5335212.1"/>
    <property type="molecule type" value="Genomic_DNA"/>
</dbReference>
<dbReference type="GO" id="GO:0015074">
    <property type="term" value="P:DNA integration"/>
    <property type="evidence" value="ECO:0007669"/>
    <property type="project" value="InterPro"/>
</dbReference>
<evidence type="ECO:0000313" key="3">
    <source>
        <dbReference type="Proteomes" id="UP001054821"/>
    </source>
</evidence>
<dbReference type="InterPro" id="IPR039537">
    <property type="entry name" value="Retrotran_Ty1/copia-like"/>
</dbReference>
<dbReference type="SUPFAM" id="SSF53098">
    <property type="entry name" value="Ribonuclease H-like"/>
    <property type="match status" value="2"/>
</dbReference>
<dbReference type="GO" id="GO:0003676">
    <property type="term" value="F:nucleic acid binding"/>
    <property type="evidence" value="ECO:0007669"/>
    <property type="project" value="InterPro"/>
</dbReference>
<evidence type="ECO:0000259" key="1">
    <source>
        <dbReference type="PROSITE" id="PS50994"/>
    </source>
</evidence>
<dbReference type="InterPro" id="IPR001584">
    <property type="entry name" value="Integrase_cat-core"/>
</dbReference>
<dbReference type="Gene3D" id="3.30.420.10">
    <property type="entry name" value="Ribonuclease H-like superfamily/Ribonuclease H"/>
    <property type="match status" value="2"/>
</dbReference>
<dbReference type="PANTHER" id="PTHR42648:SF27">
    <property type="entry name" value="RNA-DIRECTED DNA POLYMERASE"/>
    <property type="match status" value="1"/>
</dbReference>
<comment type="caution">
    <text evidence="2">The sequence shown here is derived from an EMBL/GenBank/DDBJ whole genome shotgun (WGS) entry which is preliminary data.</text>
</comment>
<dbReference type="InterPro" id="IPR036397">
    <property type="entry name" value="RNaseH_sf"/>
</dbReference>
<sequence>MDTKFKRSTVFHPQTDGQTKVVNRTMVHLLRGYNSKHPKTWDESLPYLQFPFNRGIHGSTLKSPLETKTDLPSVDDLKIEQEDPLQEDCILEQKVHETRHGKSEYFHICRKGQLPSKSKWDMASFLNGSIEFLDYLKEHGIISQWSPLATPQLNGVSKRRNQTLMGIVRSMMSYTDLPISFWGYALLTAVYLLNRVPSKSISKTPYELWFGKKPRLNHVKIWVVLHMSKDLMQICNTLSQKSLFN</sequence>
<name>A0AAD4Z6A2_PRUDU</name>